<evidence type="ECO:0000313" key="8">
    <source>
        <dbReference type="Proteomes" id="UP001464891"/>
    </source>
</evidence>
<feature type="compositionally biased region" description="Pro residues" evidence="4">
    <location>
        <begin position="630"/>
        <end position="643"/>
    </location>
</feature>
<feature type="region of interest" description="Disordered" evidence="4">
    <location>
        <begin position="604"/>
        <end position="643"/>
    </location>
</feature>
<dbReference type="EMBL" id="JAMPKM010000004">
    <property type="protein sequence ID" value="MEP0817262.1"/>
    <property type="molecule type" value="Genomic_DNA"/>
</dbReference>
<comment type="similarity">
    <text evidence="2">Belongs to the transpeptidase family.</text>
</comment>
<comment type="caution">
    <text evidence="7">The sequence shown here is derived from an EMBL/GenBank/DDBJ whole genome shotgun (WGS) entry which is preliminary data.</text>
</comment>
<dbReference type="Gene3D" id="3.40.710.10">
    <property type="entry name" value="DD-peptidase/beta-lactamase superfamily"/>
    <property type="match status" value="1"/>
</dbReference>
<comment type="subcellular location">
    <subcellularLocation>
        <location evidence="1">Membrane</location>
    </subcellularLocation>
</comment>
<dbReference type="Proteomes" id="UP001464891">
    <property type="component" value="Unassembled WGS sequence"/>
</dbReference>
<feature type="domain" description="Penicillin-binding protein transpeptidase" evidence="5">
    <location>
        <begin position="279"/>
        <end position="593"/>
    </location>
</feature>
<dbReference type="InterPro" id="IPR001460">
    <property type="entry name" value="PCN-bd_Tpept"/>
</dbReference>
<dbReference type="PANTHER" id="PTHR30627">
    <property type="entry name" value="PEPTIDOGLYCAN D,D-TRANSPEPTIDASE"/>
    <property type="match status" value="1"/>
</dbReference>
<dbReference type="SUPFAM" id="SSF56601">
    <property type="entry name" value="beta-lactamase/transpeptidase-like"/>
    <property type="match status" value="1"/>
</dbReference>
<evidence type="ECO:0000256" key="2">
    <source>
        <dbReference type="ARBA" id="ARBA00007171"/>
    </source>
</evidence>
<evidence type="ECO:0000259" key="6">
    <source>
        <dbReference type="Pfam" id="PF03717"/>
    </source>
</evidence>
<name>A0ABV0J658_9CYAN</name>
<reference evidence="7 8" key="1">
    <citation type="submission" date="2022-04" db="EMBL/GenBank/DDBJ databases">
        <title>Positive selection, recombination, and allopatry shape intraspecific diversity of widespread and dominant cyanobacteria.</title>
        <authorList>
            <person name="Wei J."/>
            <person name="Shu W."/>
            <person name="Hu C."/>
        </authorList>
    </citation>
    <scope>NUCLEOTIDE SEQUENCE [LARGE SCALE GENOMIC DNA]</scope>
    <source>
        <strain evidence="7 8">GB2-A4</strain>
    </source>
</reference>
<gene>
    <name evidence="7" type="ORF">NC998_09150</name>
</gene>
<keyword evidence="8" id="KW-1185">Reference proteome</keyword>
<proteinExistence type="inferred from homology"/>
<feature type="domain" description="Penicillin-binding protein dimerisation" evidence="6">
    <location>
        <begin position="93"/>
        <end position="202"/>
    </location>
</feature>
<sequence length="643" mass="70391">MASSVPPSTPNSPQARPLKAVDESWQNEVGALGPLPPVHAQPSPWRLVLVWIVLMTGGLGLVANLFRLQVVEAEKLKVRAQDQQMIYLRPFVPRRPIVDRGGNVLAIDQPVYTLYAHPRLFSETKEAIAAKLSPLLKRSTAKLIQQFNRADSGIQVEYSLTEDIADQIKDLQVDGVEMIRHQQRLYPQQNLFADVVGYVNLDRKGQAGVEYSQQKLLERSVQAVRLSRTGSGALIPDQVPGGFLHVDDLRLQLTLDSRLQRAARFALQQQIKQFNGKRGSVIVMDARDGSLLSFVSEPSYDPNQYFKFNVELFKNWALTDLYEPGSTFKPLNVAIALESGAIQPNSVFNDEGQIYVDGWPIADYDFDYVGARGPLSIAQILQHSSNVGMVHIVQQMPPDVYYSWLQRLGLGQTVGIDLPFEIAGSLKKRSQFVSSPIEPATTSFGQGFSLTPIQLVQLHGALANGGKLVTPHLVRGLFNTDGQPYWQPSLPPPQQIFSPQTTRSVLAMMESVVAQGTGKSAQIPGYRIAGKTGTAQKANPNGGYHEYAKITSFVGIFPVEAPRYVVVAVIDEPQGDDAFGSTVAAPIVKAVMEALITIERIPPSQPVANQPWNTPSALTSPATPPAWNTPTPPSPSIPPQPTP</sequence>
<dbReference type="Pfam" id="PF03717">
    <property type="entry name" value="PBP_dimer"/>
    <property type="match status" value="1"/>
</dbReference>
<evidence type="ECO:0000256" key="4">
    <source>
        <dbReference type="SAM" id="MobiDB-lite"/>
    </source>
</evidence>
<protein>
    <submittedName>
        <fullName evidence="7">Penicillin-binding protein 2</fullName>
    </submittedName>
</protein>
<evidence type="ECO:0000259" key="5">
    <source>
        <dbReference type="Pfam" id="PF00905"/>
    </source>
</evidence>
<feature type="region of interest" description="Disordered" evidence="4">
    <location>
        <begin position="1"/>
        <end position="20"/>
    </location>
</feature>
<dbReference type="RefSeq" id="WP_190438119.1">
    <property type="nucleotide sequence ID" value="NZ_JAMPKM010000004.1"/>
</dbReference>
<evidence type="ECO:0000256" key="3">
    <source>
        <dbReference type="ARBA" id="ARBA00023136"/>
    </source>
</evidence>
<dbReference type="SUPFAM" id="SSF56519">
    <property type="entry name" value="Penicillin binding protein dimerisation domain"/>
    <property type="match status" value="1"/>
</dbReference>
<evidence type="ECO:0000256" key="1">
    <source>
        <dbReference type="ARBA" id="ARBA00004370"/>
    </source>
</evidence>
<evidence type="ECO:0000313" key="7">
    <source>
        <dbReference type="EMBL" id="MEP0817262.1"/>
    </source>
</evidence>
<organism evidence="7 8">
    <name type="scientific">Trichocoleus desertorum GB2-A4</name>
    <dbReference type="NCBI Taxonomy" id="2933944"/>
    <lineage>
        <taxon>Bacteria</taxon>
        <taxon>Bacillati</taxon>
        <taxon>Cyanobacteriota</taxon>
        <taxon>Cyanophyceae</taxon>
        <taxon>Leptolyngbyales</taxon>
        <taxon>Trichocoleusaceae</taxon>
        <taxon>Trichocoleus</taxon>
    </lineage>
</organism>
<dbReference type="Gene3D" id="3.90.1310.10">
    <property type="entry name" value="Penicillin-binding protein 2a (Domain 2)"/>
    <property type="match status" value="1"/>
</dbReference>
<dbReference type="PANTHER" id="PTHR30627:SF1">
    <property type="entry name" value="PEPTIDOGLYCAN D,D-TRANSPEPTIDASE FTSI"/>
    <property type="match status" value="1"/>
</dbReference>
<dbReference type="InterPro" id="IPR036138">
    <property type="entry name" value="PBP_dimer_sf"/>
</dbReference>
<dbReference type="Pfam" id="PF00905">
    <property type="entry name" value="Transpeptidase"/>
    <property type="match status" value="1"/>
</dbReference>
<feature type="compositionally biased region" description="Low complexity" evidence="4">
    <location>
        <begin position="614"/>
        <end position="629"/>
    </location>
</feature>
<dbReference type="InterPro" id="IPR012338">
    <property type="entry name" value="Beta-lactam/transpept-like"/>
</dbReference>
<accession>A0ABV0J658</accession>
<feature type="compositionally biased region" description="Polar residues" evidence="4">
    <location>
        <begin position="1"/>
        <end position="14"/>
    </location>
</feature>
<dbReference type="InterPro" id="IPR050515">
    <property type="entry name" value="Beta-lactam/transpept"/>
</dbReference>
<dbReference type="InterPro" id="IPR005311">
    <property type="entry name" value="PBP_dimer"/>
</dbReference>
<keyword evidence="3" id="KW-0472">Membrane</keyword>
<dbReference type="Gene3D" id="3.30.450.330">
    <property type="match status" value="1"/>
</dbReference>